<evidence type="ECO:0000256" key="4">
    <source>
        <dbReference type="SAM" id="MobiDB-lite"/>
    </source>
</evidence>
<dbReference type="InterPro" id="IPR031107">
    <property type="entry name" value="Small_HSP"/>
</dbReference>
<evidence type="ECO:0000256" key="3">
    <source>
        <dbReference type="RuleBase" id="RU003616"/>
    </source>
</evidence>
<dbReference type="PROSITE" id="PS01031">
    <property type="entry name" value="SHSP"/>
    <property type="match status" value="1"/>
</dbReference>
<dbReference type="Gene3D" id="2.60.40.790">
    <property type="match status" value="1"/>
</dbReference>
<evidence type="ECO:0000313" key="6">
    <source>
        <dbReference type="EMBL" id="KAF2861753.1"/>
    </source>
</evidence>
<dbReference type="CDD" id="cd06464">
    <property type="entry name" value="ACD_sHsps-like"/>
    <property type="match status" value="1"/>
</dbReference>
<gene>
    <name evidence="6" type="ORF">K470DRAFT_214263</name>
</gene>
<feature type="domain" description="SHSP" evidence="5">
    <location>
        <begin position="37"/>
        <end position="197"/>
    </location>
</feature>
<evidence type="ECO:0000256" key="2">
    <source>
        <dbReference type="PROSITE-ProRule" id="PRU00285"/>
    </source>
</evidence>
<feature type="compositionally biased region" description="Low complexity" evidence="4">
    <location>
        <begin position="129"/>
        <end position="138"/>
    </location>
</feature>
<accession>A0A6A7C304</accession>
<dbReference type="AlphaFoldDB" id="A0A6A7C304"/>
<feature type="region of interest" description="Disordered" evidence="4">
    <location>
        <begin position="87"/>
        <end position="150"/>
    </location>
</feature>
<dbReference type="InterPro" id="IPR002068">
    <property type="entry name" value="A-crystallin/Hsp20_dom"/>
</dbReference>
<dbReference type="Proteomes" id="UP000799421">
    <property type="component" value="Unassembled WGS sequence"/>
</dbReference>
<protein>
    <submittedName>
        <fullName evidence="6">HSP20-like chaperone</fullName>
    </submittedName>
</protein>
<evidence type="ECO:0000313" key="7">
    <source>
        <dbReference type="Proteomes" id="UP000799421"/>
    </source>
</evidence>
<dbReference type="PANTHER" id="PTHR11527">
    <property type="entry name" value="HEAT-SHOCK PROTEIN 20 FAMILY MEMBER"/>
    <property type="match status" value="1"/>
</dbReference>
<sequence>MAFYQNDFVPMFRFLDDYANHVASSSDRRVEPASHVKSLTSFKPKFDIQETKDAYKLHGEFPGIDQKDISIEFTDPQTINITGHYDRSYEEGERPQQQQQQQQIEHHKPTVEDEKADSKESEPSKEVTQQQQKVQKQQSGGKHTKFWLSERSSGHFSRTFSFPAHVDQNNVKASLKNGVLTVTVPKAEKVSKRIQIE</sequence>
<feature type="compositionally biased region" description="Basic and acidic residues" evidence="4">
    <location>
        <begin position="104"/>
        <end position="125"/>
    </location>
</feature>
<name>A0A6A7C304_9PEZI</name>
<reference evidence="6" key="1">
    <citation type="journal article" date="2020" name="Stud. Mycol.">
        <title>101 Dothideomycetes genomes: a test case for predicting lifestyles and emergence of pathogens.</title>
        <authorList>
            <person name="Haridas S."/>
            <person name="Albert R."/>
            <person name="Binder M."/>
            <person name="Bloem J."/>
            <person name="Labutti K."/>
            <person name="Salamov A."/>
            <person name="Andreopoulos B."/>
            <person name="Baker S."/>
            <person name="Barry K."/>
            <person name="Bills G."/>
            <person name="Bluhm B."/>
            <person name="Cannon C."/>
            <person name="Castanera R."/>
            <person name="Culley D."/>
            <person name="Daum C."/>
            <person name="Ezra D."/>
            <person name="Gonzalez J."/>
            <person name="Henrissat B."/>
            <person name="Kuo A."/>
            <person name="Liang C."/>
            <person name="Lipzen A."/>
            <person name="Lutzoni F."/>
            <person name="Magnuson J."/>
            <person name="Mondo S."/>
            <person name="Nolan M."/>
            <person name="Ohm R."/>
            <person name="Pangilinan J."/>
            <person name="Park H.-J."/>
            <person name="Ramirez L."/>
            <person name="Alfaro M."/>
            <person name="Sun H."/>
            <person name="Tritt A."/>
            <person name="Yoshinaga Y."/>
            <person name="Zwiers L.-H."/>
            <person name="Turgeon B."/>
            <person name="Goodwin S."/>
            <person name="Spatafora J."/>
            <person name="Crous P."/>
            <person name="Grigoriev I."/>
        </authorList>
    </citation>
    <scope>NUCLEOTIDE SEQUENCE</scope>
    <source>
        <strain evidence="6">CBS 480.64</strain>
    </source>
</reference>
<dbReference type="InterPro" id="IPR008978">
    <property type="entry name" value="HSP20-like_chaperone"/>
</dbReference>
<dbReference type="SUPFAM" id="SSF49764">
    <property type="entry name" value="HSP20-like chaperones"/>
    <property type="match status" value="1"/>
</dbReference>
<keyword evidence="7" id="KW-1185">Reference proteome</keyword>
<evidence type="ECO:0000256" key="1">
    <source>
        <dbReference type="ARBA" id="ARBA00023016"/>
    </source>
</evidence>
<dbReference type="EMBL" id="MU005970">
    <property type="protein sequence ID" value="KAF2861753.1"/>
    <property type="molecule type" value="Genomic_DNA"/>
</dbReference>
<dbReference type="Pfam" id="PF00011">
    <property type="entry name" value="HSP20"/>
    <property type="match status" value="1"/>
</dbReference>
<dbReference type="OrthoDB" id="1431247at2759"/>
<comment type="similarity">
    <text evidence="2 3">Belongs to the small heat shock protein (HSP20) family.</text>
</comment>
<proteinExistence type="inferred from homology"/>
<evidence type="ECO:0000259" key="5">
    <source>
        <dbReference type="PROSITE" id="PS01031"/>
    </source>
</evidence>
<organism evidence="6 7">
    <name type="scientific">Piedraia hortae CBS 480.64</name>
    <dbReference type="NCBI Taxonomy" id="1314780"/>
    <lineage>
        <taxon>Eukaryota</taxon>
        <taxon>Fungi</taxon>
        <taxon>Dikarya</taxon>
        <taxon>Ascomycota</taxon>
        <taxon>Pezizomycotina</taxon>
        <taxon>Dothideomycetes</taxon>
        <taxon>Dothideomycetidae</taxon>
        <taxon>Capnodiales</taxon>
        <taxon>Piedraiaceae</taxon>
        <taxon>Piedraia</taxon>
    </lineage>
</organism>
<keyword evidence="1" id="KW-0346">Stress response</keyword>